<dbReference type="Pfam" id="PF01638">
    <property type="entry name" value="HxlR"/>
    <property type="match status" value="1"/>
</dbReference>
<reference evidence="5 6" key="1">
    <citation type="submission" date="2020-02" db="EMBL/GenBank/DDBJ databases">
        <title>Acidophilic actinobacteria isolated from forest soil.</title>
        <authorList>
            <person name="Golinska P."/>
        </authorList>
    </citation>
    <scope>NUCLEOTIDE SEQUENCE [LARGE SCALE GENOMIC DNA]</scope>
    <source>
        <strain evidence="5 6">NL8</strain>
    </source>
</reference>
<keyword evidence="3" id="KW-0804">Transcription</keyword>
<organism evidence="5 6">
    <name type="scientific">Catenulispora pinistramenti</name>
    <dbReference type="NCBI Taxonomy" id="2705254"/>
    <lineage>
        <taxon>Bacteria</taxon>
        <taxon>Bacillati</taxon>
        <taxon>Actinomycetota</taxon>
        <taxon>Actinomycetes</taxon>
        <taxon>Catenulisporales</taxon>
        <taxon>Catenulisporaceae</taxon>
        <taxon>Catenulispora</taxon>
    </lineage>
</organism>
<evidence type="ECO:0000313" key="6">
    <source>
        <dbReference type="Proteomes" id="UP000730482"/>
    </source>
</evidence>
<protein>
    <submittedName>
        <fullName evidence="5">Helix-turn-helix transcriptional regulator</fullName>
    </submittedName>
</protein>
<dbReference type="InterPro" id="IPR036388">
    <property type="entry name" value="WH-like_DNA-bd_sf"/>
</dbReference>
<dbReference type="RefSeq" id="WP_212020343.1">
    <property type="nucleotide sequence ID" value="NZ_JAAFYZ010000270.1"/>
</dbReference>
<dbReference type="InterPro" id="IPR002577">
    <property type="entry name" value="HTH_HxlR"/>
</dbReference>
<accession>A0ABS5L5L4</accession>
<evidence type="ECO:0000256" key="1">
    <source>
        <dbReference type="ARBA" id="ARBA00023015"/>
    </source>
</evidence>
<dbReference type="Gene3D" id="1.10.10.10">
    <property type="entry name" value="Winged helix-like DNA-binding domain superfamily/Winged helix DNA-binding domain"/>
    <property type="match status" value="1"/>
</dbReference>
<dbReference type="SUPFAM" id="SSF46785">
    <property type="entry name" value="Winged helix' DNA-binding domain"/>
    <property type="match status" value="1"/>
</dbReference>
<sequence>MATTTADQKRAQAKAEYNAFLAVCPSRQLLDRITDKWVTLILCALGGDEASQADSGVPRPLRYSELSRLLVGVSQKMLTQTLRSLEQDGLVTRTVTPTVPVTVTYELTELGRSLHQMVRGMRAWAEAHMDDVLVNRATREADGKAESNAGIQ</sequence>
<dbReference type="PANTHER" id="PTHR33204">
    <property type="entry name" value="TRANSCRIPTIONAL REGULATOR, MARR FAMILY"/>
    <property type="match status" value="1"/>
</dbReference>
<keyword evidence="1" id="KW-0805">Transcription regulation</keyword>
<evidence type="ECO:0000256" key="3">
    <source>
        <dbReference type="ARBA" id="ARBA00023163"/>
    </source>
</evidence>
<gene>
    <name evidence="5" type="ORF">KGQ19_42850</name>
</gene>
<comment type="caution">
    <text evidence="5">The sequence shown here is derived from an EMBL/GenBank/DDBJ whole genome shotgun (WGS) entry which is preliminary data.</text>
</comment>
<dbReference type="PANTHER" id="PTHR33204:SF37">
    <property type="entry name" value="HTH-TYPE TRANSCRIPTIONAL REGULATOR YODB"/>
    <property type="match status" value="1"/>
</dbReference>
<feature type="domain" description="HTH hxlR-type" evidence="4">
    <location>
        <begin position="24"/>
        <end position="133"/>
    </location>
</feature>
<dbReference type="InterPro" id="IPR036390">
    <property type="entry name" value="WH_DNA-bd_sf"/>
</dbReference>
<name>A0ABS5L5L4_9ACTN</name>
<evidence type="ECO:0000256" key="2">
    <source>
        <dbReference type="ARBA" id="ARBA00023125"/>
    </source>
</evidence>
<evidence type="ECO:0000313" key="5">
    <source>
        <dbReference type="EMBL" id="MBS2553612.1"/>
    </source>
</evidence>
<dbReference type="EMBL" id="JAAFYZ010000270">
    <property type="protein sequence ID" value="MBS2553612.1"/>
    <property type="molecule type" value="Genomic_DNA"/>
</dbReference>
<keyword evidence="2" id="KW-0238">DNA-binding</keyword>
<keyword evidence="6" id="KW-1185">Reference proteome</keyword>
<evidence type="ECO:0000259" key="4">
    <source>
        <dbReference type="PROSITE" id="PS51118"/>
    </source>
</evidence>
<dbReference type="PROSITE" id="PS51118">
    <property type="entry name" value="HTH_HXLR"/>
    <property type="match status" value="1"/>
</dbReference>
<proteinExistence type="predicted"/>
<dbReference type="Proteomes" id="UP000730482">
    <property type="component" value="Unassembled WGS sequence"/>
</dbReference>